<dbReference type="EMBL" id="AJIL01000361">
    <property type="protein sequence ID" value="KNE89447.1"/>
    <property type="molecule type" value="Genomic_DNA"/>
</dbReference>
<evidence type="ECO:0000259" key="3">
    <source>
        <dbReference type="PROSITE" id="PS50175"/>
    </source>
</evidence>
<evidence type="ECO:0000313" key="5">
    <source>
        <dbReference type="Proteomes" id="UP000054564"/>
    </source>
</evidence>
<dbReference type="InterPro" id="IPR001995">
    <property type="entry name" value="Peptidase_A2_cat"/>
</dbReference>
<keyword evidence="1" id="KW-0378">Hydrolase</keyword>
<gene>
    <name evidence="4" type="ORF">PSTG_17100</name>
</gene>
<feature type="compositionally biased region" description="Basic and acidic residues" evidence="2">
    <location>
        <begin position="454"/>
        <end position="476"/>
    </location>
</feature>
<reference evidence="5" key="1">
    <citation type="submission" date="2014-03" db="EMBL/GenBank/DDBJ databases">
        <title>The Genome Sequence of Puccinia striiformis f. sp. tritici PST-78.</title>
        <authorList>
            <consortium name="The Broad Institute Genome Sequencing Platform"/>
            <person name="Cuomo C."/>
            <person name="Hulbert S."/>
            <person name="Chen X."/>
            <person name="Walker B."/>
            <person name="Young S.K."/>
            <person name="Zeng Q."/>
            <person name="Gargeya S."/>
            <person name="Fitzgerald M."/>
            <person name="Haas B."/>
            <person name="Abouelleil A."/>
            <person name="Alvarado L."/>
            <person name="Arachchi H.M."/>
            <person name="Berlin A.M."/>
            <person name="Chapman S.B."/>
            <person name="Goldberg J."/>
            <person name="Griggs A."/>
            <person name="Gujja S."/>
            <person name="Hansen M."/>
            <person name="Howarth C."/>
            <person name="Imamovic A."/>
            <person name="Larimer J."/>
            <person name="McCowan C."/>
            <person name="Montmayeur A."/>
            <person name="Murphy C."/>
            <person name="Neiman D."/>
            <person name="Pearson M."/>
            <person name="Priest M."/>
            <person name="Roberts A."/>
            <person name="Saif S."/>
            <person name="Shea T."/>
            <person name="Sisk P."/>
            <person name="Sykes S."/>
            <person name="Wortman J."/>
            <person name="Nusbaum C."/>
            <person name="Birren B."/>
        </authorList>
    </citation>
    <scope>NUCLEOTIDE SEQUENCE [LARGE SCALE GENOMIC DNA]</scope>
    <source>
        <strain evidence="5">race PST-78</strain>
    </source>
</reference>
<dbReference type="Proteomes" id="UP000054564">
    <property type="component" value="Unassembled WGS sequence"/>
</dbReference>
<dbReference type="AlphaFoldDB" id="A0A0L0UQT0"/>
<dbReference type="PROSITE" id="PS50175">
    <property type="entry name" value="ASP_PROT_RETROV"/>
    <property type="match status" value="1"/>
</dbReference>
<feature type="compositionally biased region" description="Polar residues" evidence="2">
    <location>
        <begin position="229"/>
        <end position="246"/>
    </location>
</feature>
<feature type="region of interest" description="Disordered" evidence="2">
    <location>
        <begin position="259"/>
        <end position="295"/>
    </location>
</feature>
<organism evidence="4 5">
    <name type="scientific">Puccinia striiformis f. sp. tritici PST-78</name>
    <dbReference type="NCBI Taxonomy" id="1165861"/>
    <lineage>
        <taxon>Eukaryota</taxon>
        <taxon>Fungi</taxon>
        <taxon>Dikarya</taxon>
        <taxon>Basidiomycota</taxon>
        <taxon>Pucciniomycotina</taxon>
        <taxon>Pucciniomycetes</taxon>
        <taxon>Pucciniales</taxon>
        <taxon>Pucciniaceae</taxon>
        <taxon>Puccinia</taxon>
    </lineage>
</organism>
<evidence type="ECO:0000256" key="1">
    <source>
        <dbReference type="ARBA" id="ARBA00022801"/>
    </source>
</evidence>
<dbReference type="Pfam" id="PF13975">
    <property type="entry name" value="gag-asp_proteas"/>
    <property type="match status" value="1"/>
</dbReference>
<dbReference type="PANTHER" id="PTHR46888:SF1">
    <property type="entry name" value="RIBONUCLEASE H"/>
    <property type="match status" value="1"/>
</dbReference>
<keyword evidence="5" id="KW-1185">Reference proteome</keyword>
<name>A0A0L0UQT0_9BASI</name>
<dbReference type="Gene3D" id="2.40.70.10">
    <property type="entry name" value="Acid Proteases"/>
    <property type="match status" value="1"/>
</dbReference>
<sequence length="713" mass="80468">MPPYLGPSSNSVKIKPNDRNFGYDGTKMTIDKFILRYEAVGRIDKATARDLAEQVTQFIKDLDVQEEVEEMSGYLEGNWELLKAQLLSRFGSPLPLIKHTRQDLKQPIYSATSTGGIKTLEAFKVFKTKFESITHYLVRMGYSSHLEESRELLLEALHKDVESLVTKELIRDNQMLVSRDGGDILPNTETILEYIYKELQSASVMERRQMSRGEFISHKPMLKSYEPTPAQTIPATNSSSQQLSNQMEDLARRFESFTSGRMAPPHQSHGPPPQRYTTAPPQNYPGPSSQNQPNSNKPAYYKCFYCFQMDHSAYNCQHYSTDEQKGLVRKQGRDYYLSDNTLITWDPRRPVKAVVDKFSTQAPQETVTTSFGQIEEPDFPQLQTYEAHLGKRTRSGKEYEEGPSSGKRGKKEQGSVMDVDEEILKIVNTPLSDDEEETPHRNPSPPTGSVRFKLPRESAKTPKEKSRKTQLEKPLDKTYPGIGQETAEKILKEGTITLKVGEVFAMSPEVTQEFKKLITAKRIPIEPPTNSAEASTNAVDLDESNEEDNHSAPLLYSCPLGFIKLTINGHHQQALLDTGSMVNIIPEELAQKFGLLITERVMKLKGIGGHKTEIIGVAERVPVYVGSILRHVHFCVAEGPVQFVLGKPFLKDASANIKYDAEKGDSVSIRDSKGQNYLIPIAYLKHHKNERTLPANIVTRDFLDQTQDFKLNH</sequence>
<dbReference type="InterPro" id="IPR021109">
    <property type="entry name" value="Peptidase_aspartic_dom_sf"/>
</dbReference>
<proteinExistence type="predicted"/>
<evidence type="ECO:0000313" key="4">
    <source>
        <dbReference type="EMBL" id="KNE89447.1"/>
    </source>
</evidence>
<feature type="compositionally biased region" description="Polar residues" evidence="2">
    <location>
        <begin position="275"/>
        <end position="295"/>
    </location>
</feature>
<feature type="domain" description="Peptidase A2" evidence="3">
    <location>
        <begin position="572"/>
        <end position="609"/>
    </location>
</feature>
<evidence type="ECO:0000256" key="2">
    <source>
        <dbReference type="SAM" id="MobiDB-lite"/>
    </source>
</evidence>
<dbReference type="CDD" id="cd00303">
    <property type="entry name" value="retropepsin_like"/>
    <property type="match status" value="1"/>
</dbReference>
<dbReference type="GO" id="GO:0006508">
    <property type="term" value="P:proteolysis"/>
    <property type="evidence" value="ECO:0007669"/>
    <property type="project" value="InterPro"/>
</dbReference>
<dbReference type="STRING" id="1165861.A0A0L0UQT0"/>
<accession>A0A0L0UQT0</accession>
<dbReference type="SUPFAM" id="SSF50630">
    <property type="entry name" value="Acid proteases"/>
    <property type="match status" value="1"/>
</dbReference>
<feature type="region of interest" description="Disordered" evidence="2">
    <location>
        <begin position="215"/>
        <end position="246"/>
    </location>
</feature>
<protein>
    <recommendedName>
        <fullName evidence="3">Peptidase A2 domain-containing protein</fullName>
    </recommendedName>
</protein>
<dbReference type="OrthoDB" id="10485428at2759"/>
<dbReference type="GO" id="GO:0004190">
    <property type="term" value="F:aspartic-type endopeptidase activity"/>
    <property type="evidence" value="ECO:0007669"/>
    <property type="project" value="InterPro"/>
</dbReference>
<feature type="region of interest" description="Disordered" evidence="2">
    <location>
        <begin position="389"/>
        <end position="480"/>
    </location>
</feature>
<dbReference type="PANTHER" id="PTHR46888">
    <property type="entry name" value="ZINC KNUCKLE DOMAINCONTAINING PROTEIN-RELATED"/>
    <property type="match status" value="1"/>
</dbReference>
<comment type="caution">
    <text evidence="4">The sequence shown here is derived from an EMBL/GenBank/DDBJ whole genome shotgun (WGS) entry which is preliminary data.</text>
</comment>